<keyword evidence="1" id="KW-0472">Membrane</keyword>
<name>A0ABQ6ABE7_9GAMM</name>
<dbReference type="EMBL" id="BSOU01000001">
    <property type="protein sequence ID" value="GLR73564.1"/>
    <property type="molecule type" value="Genomic_DNA"/>
</dbReference>
<sequence>MTVLSKKYRKLNLNQCVINDLSFNFSTNDIEIFDWKTLFILEISLILSACIFYQILF</sequence>
<organism evidence="2 3">
    <name type="scientific">Aliivibrio sifiae</name>
    <dbReference type="NCBI Taxonomy" id="566293"/>
    <lineage>
        <taxon>Bacteria</taxon>
        <taxon>Pseudomonadati</taxon>
        <taxon>Pseudomonadota</taxon>
        <taxon>Gammaproteobacteria</taxon>
        <taxon>Vibrionales</taxon>
        <taxon>Vibrionaceae</taxon>
        <taxon>Aliivibrio</taxon>
    </lineage>
</organism>
<reference evidence="3" key="1">
    <citation type="journal article" date="2019" name="Int. J. Syst. Evol. Microbiol.">
        <title>The Global Catalogue of Microorganisms (GCM) 10K type strain sequencing project: providing services to taxonomists for standard genome sequencing and annotation.</title>
        <authorList>
            <consortium name="The Broad Institute Genomics Platform"/>
            <consortium name="The Broad Institute Genome Sequencing Center for Infectious Disease"/>
            <person name="Wu L."/>
            <person name="Ma J."/>
        </authorList>
    </citation>
    <scope>NUCLEOTIDE SEQUENCE [LARGE SCALE GENOMIC DNA]</scope>
    <source>
        <strain evidence="3">NBRC 105001</strain>
    </source>
</reference>
<evidence type="ECO:0000313" key="3">
    <source>
        <dbReference type="Proteomes" id="UP001156660"/>
    </source>
</evidence>
<accession>A0ABQ6ABE7</accession>
<comment type="caution">
    <text evidence="2">The sequence shown here is derived from an EMBL/GenBank/DDBJ whole genome shotgun (WGS) entry which is preliminary data.</text>
</comment>
<keyword evidence="1" id="KW-1133">Transmembrane helix</keyword>
<keyword evidence="1" id="KW-0812">Transmembrane</keyword>
<protein>
    <submittedName>
        <fullName evidence="2">Uncharacterized protein</fullName>
    </submittedName>
</protein>
<evidence type="ECO:0000313" key="2">
    <source>
        <dbReference type="EMBL" id="GLR73564.1"/>
    </source>
</evidence>
<feature type="transmembrane region" description="Helical" evidence="1">
    <location>
        <begin position="38"/>
        <end position="56"/>
    </location>
</feature>
<keyword evidence="3" id="KW-1185">Reference proteome</keyword>
<gene>
    <name evidence="2" type="ORF">GCM10007855_04370</name>
</gene>
<proteinExistence type="predicted"/>
<evidence type="ECO:0000256" key="1">
    <source>
        <dbReference type="SAM" id="Phobius"/>
    </source>
</evidence>
<dbReference type="Proteomes" id="UP001156660">
    <property type="component" value="Unassembled WGS sequence"/>
</dbReference>